<dbReference type="GO" id="GO:0016793">
    <property type="term" value="F:triphosphoric monoester hydrolase activity"/>
    <property type="evidence" value="ECO:0007669"/>
    <property type="project" value="InterPro"/>
</dbReference>
<dbReference type="AlphaFoldDB" id="A0A8T3VIH0"/>
<protein>
    <submittedName>
        <fullName evidence="3">DNTP triphosphohydrolase</fullName>
    </submittedName>
</protein>
<name>A0A8T3VIH0_9EURY</name>
<evidence type="ECO:0000256" key="1">
    <source>
        <dbReference type="ARBA" id="ARBA00022801"/>
    </source>
</evidence>
<organism evidence="3 4">
    <name type="scientific">Methanobrevibacter millerae</name>
    <dbReference type="NCBI Taxonomy" id="230361"/>
    <lineage>
        <taxon>Archaea</taxon>
        <taxon>Methanobacteriati</taxon>
        <taxon>Methanobacteriota</taxon>
        <taxon>Methanomada group</taxon>
        <taxon>Methanobacteria</taxon>
        <taxon>Methanobacteriales</taxon>
        <taxon>Methanobacteriaceae</taxon>
        <taxon>Methanobrevibacter</taxon>
    </lineage>
</organism>
<dbReference type="CDD" id="cd00077">
    <property type="entry name" value="HDc"/>
    <property type="match status" value="1"/>
</dbReference>
<comment type="caution">
    <text evidence="3">The sequence shown here is derived from an EMBL/GenBank/DDBJ whole genome shotgun (WGS) entry which is preliminary data.</text>
</comment>
<dbReference type="InterPro" id="IPR003607">
    <property type="entry name" value="HD/PDEase_dom"/>
</dbReference>
<dbReference type="PANTHER" id="PTHR35795">
    <property type="entry name" value="SLR1885 PROTEIN"/>
    <property type="match status" value="1"/>
</dbReference>
<dbReference type="NCBIfam" id="TIGR01353">
    <property type="entry name" value="dGTP_triPase"/>
    <property type="match status" value="1"/>
</dbReference>
<evidence type="ECO:0000313" key="3">
    <source>
        <dbReference type="EMBL" id="MBE6510377.1"/>
    </source>
</evidence>
<evidence type="ECO:0000259" key="2">
    <source>
        <dbReference type="PROSITE" id="PS51831"/>
    </source>
</evidence>
<dbReference type="InterPro" id="IPR006261">
    <property type="entry name" value="dGTPase"/>
</dbReference>
<dbReference type="PROSITE" id="PS51831">
    <property type="entry name" value="HD"/>
    <property type="match status" value="1"/>
</dbReference>
<feature type="domain" description="HD" evidence="2">
    <location>
        <begin position="86"/>
        <end position="216"/>
    </location>
</feature>
<accession>A0A8T3VIH0</accession>
<evidence type="ECO:0000313" key="4">
    <source>
        <dbReference type="Proteomes" id="UP000713479"/>
    </source>
</evidence>
<dbReference type="SMART" id="SM00471">
    <property type="entry name" value="HDc"/>
    <property type="match status" value="1"/>
</dbReference>
<dbReference type="Pfam" id="PF01966">
    <property type="entry name" value="HD"/>
    <property type="match status" value="1"/>
</dbReference>
<dbReference type="PANTHER" id="PTHR35795:SF1">
    <property type="entry name" value="BIS(5'-NUCLEOSYL)-TETRAPHOSPHATASE, SYMMETRICAL"/>
    <property type="match status" value="1"/>
</dbReference>
<dbReference type="InterPro" id="IPR051094">
    <property type="entry name" value="Diverse_Catalytic_Enzymes"/>
</dbReference>
<proteinExistence type="predicted"/>
<sequence>MDEINSEMIKKTRNLIKNNLAQEDSKENRFYKESNENHLGEEFEKYIERSEFNRDADRILYSKAFRRLEHKAQVYSNKRGDHYRTRLTHTLEVTQIARSISRNLGLNEQLTEAIALGHDIGHTPFGHAGEEILDDIMRGKDDLDGKLEFNIDYGGFKHNFNCLKILEIIEKRETRTGLNLTWQTLDGILKHTHVIKGDKKWDLTRFVRDISNYKNIIEYDYFDEKSKPSHEHSLTLEGQVVNISDEIAQKEHDLDDSLIDGKLFKLDDMFNEIMKIMEEVSKETSSENTGYELFCLLKKKVYELYSTTKNHKKWKELISVIISYFIIDVTENTIQKINEYDDLDNIIYFDEKNNKYIKEEIVDFSQTGSKVNEKIDEYIEQGIIFSFNVSRFDGKGKYILRQLFKAYYENPRQMPEKELIILIKRIKETIKKYPQLRKKYDDIAYDFDELFSINEYNVYSTKLNPVLNILKFKNREKLRHTLNSNENFSEFLKNIMDIIGLNIEEKIKHDFEINEIVDEFYEHLFNYCNTRSIEEINSISNMEHRNFLLFSKGWNELHYEYISTICDYISEMTDNYAIKEYHELYIE</sequence>
<dbReference type="Gene3D" id="1.10.3210.10">
    <property type="entry name" value="Hypothetical protein af1432"/>
    <property type="match status" value="2"/>
</dbReference>
<keyword evidence="1" id="KW-0378">Hydrolase</keyword>
<reference evidence="3" key="1">
    <citation type="submission" date="2019-04" db="EMBL/GenBank/DDBJ databases">
        <title>Evolution of Biomass-Degrading Anaerobic Consortia Revealed by Metagenomics.</title>
        <authorList>
            <person name="Peng X."/>
        </authorList>
    </citation>
    <scope>NUCLEOTIDE SEQUENCE</scope>
    <source>
        <strain evidence="3">SIG13</strain>
    </source>
</reference>
<dbReference type="SUPFAM" id="SSF109604">
    <property type="entry name" value="HD-domain/PDEase-like"/>
    <property type="match status" value="1"/>
</dbReference>
<dbReference type="InterPro" id="IPR006674">
    <property type="entry name" value="HD_domain"/>
</dbReference>
<dbReference type="EMBL" id="SUTF01000004">
    <property type="protein sequence ID" value="MBE6510377.1"/>
    <property type="molecule type" value="Genomic_DNA"/>
</dbReference>
<gene>
    <name evidence="3" type="primary">dgt</name>
    <name evidence="3" type="ORF">E7Z74_03810</name>
</gene>
<dbReference type="Proteomes" id="UP000713479">
    <property type="component" value="Unassembled WGS sequence"/>
</dbReference>